<evidence type="ECO:0000256" key="3">
    <source>
        <dbReference type="ARBA" id="ARBA00022676"/>
    </source>
</evidence>
<accession>A0A0N5ATA2</accession>
<evidence type="ECO:0000256" key="5">
    <source>
        <dbReference type="ARBA" id="ARBA00022692"/>
    </source>
</evidence>
<dbReference type="GO" id="GO:0016020">
    <property type="term" value="C:membrane"/>
    <property type="evidence" value="ECO:0007669"/>
    <property type="project" value="UniProtKB-SubCell"/>
</dbReference>
<keyword evidence="6" id="KW-1133">Transmembrane helix</keyword>
<evidence type="ECO:0000256" key="2">
    <source>
        <dbReference type="ARBA" id="ARBA00007647"/>
    </source>
</evidence>
<dbReference type="InterPro" id="IPR008166">
    <property type="entry name" value="Glyco_transf_92"/>
</dbReference>
<dbReference type="GO" id="GO:0005737">
    <property type="term" value="C:cytoplasm"/>
    <property type="evidence" value="ECO:0007669"/>
    <property type="project" value="TreeGrafter"/>
</dbReference>
<dbReference type="AlphaFoldDB" id="A0A0N5ATA2"/>
<evidence type="ECO:0000313" key="10">
    <source>
        <dbReference type="WBParaSite" id="SMUV_0000804801-mRNA-1"/>
    </source>
</evidence>
<comment type="similarity">
    <text evidence="2 8">Belongs to the glycosyltransferase 92 family.</text>
</comment>
<reference evidence="10" key="1">
    <citation type="submission" date="2017-02" db="UniProtKB">
        <authorList>
            <consortium name="WormBaseParasite"/>
        </authorList>
    </citation>
    <scope>IDENTIFICATION</scope>
</reference>
<keyword evidence="7" id="KW-0472">Membrane</keyword>
<keyword evidence="5" id="KW-0812">Transmembrane</keyword>
<evidence type="ECO:0000256" key="7">
    <source>
        <dbReference type="ARBA" id="ARBA00023136"/>
    </source>
</evidence>
<evidence type="ECO:0000313" key="9">
    <source>
        <dbReference type="Proteomes" id="UP000046393"/>
    </source>
</evidence>
<organism evidence="9 10">
    <name type="scientific">Syphacia muris</name>
    <dbReference type="NCBI Taxonomy" id="451379"/>
    <lineage>
        <taxon>Eukaryota</taxon>
        <taxon>Metazoa</taxon>
        <taxon>Ecdysozoa</taxon>
        <taxon>Nematoda</taxon>
        <taxon>Chromadorea</taxon>
        <taxon>Rhabditida</taxon>
        <taxon>Spirurina</taxon>
        <taxon>Oxyuridomorpha</taxon>
        <taxon>Oxyuroidea</taxon>
        <taxon>Oxyuridae</taxon>
        <taxon>Syphacia</taxon>
    </lineage>
</organism>
<evidence type="ECO:0000256" key="1">
    <source>
        <dbReference type="ARBA" id="ARBA00004167"/>
    </source>
</evidence>
<dbReference type="Pfam" id="PF01697">
    <property type="entry name" value="Glyco_transf_92"/>
    <property type="match status" value="1"/>
</dbReference>
<evidence type="ECO:0000256" key="4">
    <source>
        <dbReference type="ARBA" id="ARBA00022679"/>
    </source>
</evidence>
<dbReference type="GO" id="GO:0016757">
    <property type="term" value="F:glycosyltransferase activity"/>
    <property type="evidence" value="ECO:0007669"/>
    <property type="project" value="UniProtKB-UniRule"/>
</dbReference>
<comment type="subcellular location">
    <subcellularLocation>
        <location evidence="1">Membrane</location>
        <topology evidence="1">Single-pass membrane protein</topology>
    </subcellularLocation>
</comment>
<evidence type="ECO:0000256" key="6">
    <source>
        <dbReference type="ARBA" id="ARBA00022989"/>
    </source>
</evidence>
<evidence type="ECO:0000256" key="8">
    <source>
        <dbReference type="RuleBase" id="RU366017"/>
    </source>
</evidence>
<keyword evidence="4 8" id="KW-0808">Transferase</keyword>
<name>A0A0N5ATA2_9BILA</name>
<proteinExistence type="inferred from homology"/>
<dbReference type="EC" id="2.4.1.-" evidence="8"/>
<dbReference type="Proteomes" id="UP000046393">
    <property type="component" value="Unplaced"/>
</dbReference>
<sequence length="245" mass="28114">MKSLVWFRFTRFNNTFYLLTALLGLINFRCHLVGYFSAATFNNRSVVNAVREDQLPKMYIGVTKKPSGKQKQEKIQLLNPQRLNVIDARLKNPVGRHTLAVCLQPIFFFADWTLLIQFFETWITQGATKFYIYVQSMAPEVEELLQAYEADPDIDIERVHWAPLPNENSSSEPNNYVYRGEVVASVNDCILRARGKAKLVVSSDLDEIVYAHGQPLLTLLETLIVKYPKAAAFLFRTRMAAFQVN</sequence>
<dbReference type="PANTHER" id="PTHR21461">
    <property type="entry name" value="GLYCOSYLTRANSFERASE FAMILY 92 PROTEIN"/>
    <property type="match status" value="1"/>
</dbReference>
<dbReference type="WBParaSite" id="SMUV_0000804801-mRNA-1">
    <property type="protein sequence ID" value="SMUV_0000804801-mRNA-1"/>
    <property type="gene ID" value="SMUV_0000804801"/>
</dbReference>
<keyword evidence="9" id="KW-1185">Reference proteome</keyword>
<dbReference type="PANTHER" id="PTHR21461:SF80">
    <property type="entry name" value="GLYCOSYLTRANSFERASE FAMILY 92 PROTEIN"/>
    <property type="match status" value="1"/>
</dbReference>
<keyword evidence="3 8" id="KW-0328">Glycosyltransferase</keyword>
<protein>
    <recommendedName>
        <fullName evidence="8">Glycosyltransferase family 92 protein</fullName>
        <ecNumber evidence="8">2.4.1.-</ecNumber>
    </recommendedName>
</protein>